<keyword evidence="2" id="KW-1185">Reference proteome</keyword>
<reference evidence="2" key="1">
    <citation type="submission" date="2016-10" db="EMBL/GenBank/DDBJ databases">
        <authorList>
            <person name="Varghese N."/>
            <person name="Submissions S."/>
        </authorList>
    </citation>
    <scope>NUCLEOTIDE SEQUENCE [LARGE SCALE GENOMIC DNA]</scope>
    <source>
        <strain evidence="2">OK042</strain>
    </source>
</reference>
<name>A0A1I4A2T0_9BACL</name>
<proteinExistence type="predicted"/>
<protein>
    <submittedName>
        <fullName evidence="1">Uncharacterized protein</fullName>
    </submittedName>
</protein>
<organism evidence="1 2">
    <name type="scientific">Brevibacillus centrosporus</name>
    <dbReference type="NCBI Taxonomy" id="54910"/>
    <lineage>
        <taxon>Bacteria</taxon>
        <taxon>Bacillati</taxon>
        <taxon>Bacillota</taxon>
        <taxon>Bacilli</taxon>
        <taxon>Bacillales</taxon>
        <taxon>Paenibacillaceae</taxon>
        <taxon>Brevibacillus</taxon>
    </lineage>
</organism>
<dbReference type="STRING" id="1884381.SAMN05518846_114115"/>
<evidence type="ECO:0000313" key="2">
    <source>
        <dbReference type="Proteomes" id="UP000198915"/>
    </source>
</evidence>
<sequence>MTFDHMWKLVNGALFCKIHEKIAARSLYAKLKYTKGNLTRICFIIELVTYQ</sequence>
<dbReference type="EMBL" id="FORT01000014">
    <property type="protein sequence ID" value="SFK50407.1"/>
    <property type="molecule type" value="Genomic_DNA"/>
</dbReference>
<gene>
    <name evidence="1" type="ORF">SAMN05518846_114115</name>
</gene>
<dbReference type="AlphaFoldDB" id="A0A1I4A2T0"/>
<evidence type="ECO:0000313" key="1">
    <source>
        <dbReference type="EMBL" id="SFK50407.1"/>
    </source>
</evidence>
<accession>A0A1I4A2T0</accession>
<dbReference type="Proteomes" id="UP000198915">
    <property type="component" value="Unassembled WGS sequence"/>
</dbReference>